<dbReference type="Proteomes" id="UP000677054">
    <property type="component" value="Unassembled WGS sequence"/>
</dbReference>
<dbReference type="AlphaFoldDB" id="A0A7R9A0W8"/>
<name>A0A7R9A0W8_9CRUS</name>
<feature type="domain" description="DUF7869" evidence="1">
    <location>
        <begin position="304"/>
        <end position="495"/>
    </location>
</feature>
<dbReference type="OrthoDB" id="6776127at2759"/>
<dbReference type="EMBL" id="CAJPEV010000446">
    <property type="protein sequence ID" value="CAG0885392.1"/>
    <property type="molecule type" value="Genomic_DNA"/>
</dbReference>
<dbReference type="GO" id="GO:0003676">
    <property type="term" value="F:nucleic acid binding"/>
    <property type="evidence" value="ECO:0007669"/>
    <property type="project" value="InterPro"/>
</dbReference>
<proteinExistence type="predicted"/>
<dbReference type="Pfam" id="PF25273">
    <property type="entry name" value="DUF7869"/>
    <property type="match status" value="1"/>
</dbReference>
<dbReference type="InterPro" id="IPR036397">
    <property type="entry name" value="RNaseH_sf"/>
</dbReference>
<sequence>MYDKEEPTPTQPDARWNDTADSAIHPLPLTEAMDFQESIGTAELPHGVAFLSTSWEAVHGDRVGKLDDSTDLVIDDGTSLAQRPHSTPMKNPRMRTGTYRYKCCLGRMASGDLHDMDSQLKEMSAKDKKKFLSDLIHRNSSRSRQTLSYKGVNLCRLCCLNLFNVTQKEWNKLQRRQRSHFPKLPRRKPKAEFARAWLMNFLTLHGQHSPCPTKRIYVQGFTMKQLHRNMQEGCVEKGCPRESLLKYVRFTSLLKDMNVSVAKRSNYTHHKVLALEDSEWMTMVVDGMDQKKTNVPRFAQEDKHTNSLPKLVTHIAGVMVYTGKGIREFAYVDMSQYPHDSNLTIEVILRTLLRMKEDLKPKLFLQMDNCTRENKNKYLCALAHLLVEEGIFDEVLFNFHPVGHTHEDIDQLFSSVNHYLRVRDTCTVNDLMTCLGEIKRRGRPQHLQAEELDVVHNFKGVIQNHFPRHFRGQTKPHSFRFRKSSGITQMHVRMHAGEAWCPNEHDNQYVRECLGPDLGYICLQTTPELHVFCVLVPPDWNSAGLELVKASIHSYFPEMSEDKIHAWRVFSPDTQQSMEPRLYLQKLRDHKNTSPELNPNITPAMQSYLTNMRSQLLGPFQQPIIGSIGSRRLGICAGTEDLHIGMLAVVYTEEKSSRPWIGKIASIDEKQVAIHWYKGTYEKTWNPMTGAGSISSVPRESLLLWGFTLTDKKQLLRSETREEVRRLYQETDQRMQRHAETSERIIKEDLRLKVFKPIPELSEAVKKKRKVYRGVRIRDVEQLKERIRMTWDELSQSSIAKAISKWRGRMRAVVDHGGGHIEPFIEN</sequence>
<evidence type="ECO:0000313" key="3">
    <source>
        <dbReference type="Proteomes" id="UP000677054"/>
    </source>
</evidence>
<accession>A0A7R9A0W8</accession>
<evidence type="ECO:0000313" key="2">
    <source>
        <dbReference type="EMBL" id="CAD7243535.1"/>
    </source>
</evidence>
<dbReference type="Gene3D" id="3.30.420.10">
    <property type="entry name" value="Ribonuclease H-like superfamily/Ribonuclease H"/>
    <property type="match status" value="1"/>
</dbReference>
<protein>
    <recommendedName>
        <fullName evidence="1">DUF7869 domain-containing protein</fullName>
    </recommendedName>
</protein>
<dbReference type="PANTHER" id="PTHR33153:SF3">
    <property type="entry name" value="TRAFFICKING PROTEIN PARTICLE COMPLEX SUBUNIT 11 DOMAIN-CONTAINING PROTEIN"/>
    <property type="match status" value="1"/>
</dbReference>
<organism evidence="2">
    <name type="scientific">Darwinula stevensoni</name>
    <dbReference type="NCBI Taxonomy" id="69355"/>
    <lineage>
        <taxon>Eukaryota</taxon>
        <taxon>Metazoa</taxon>
        <taxon>Ecdysozoa</taxon>
        <taxon>Arthropoda</taxon>
        <taxon>Crustacea</taxon>
        <taxon>Oligostraca</taxon>
        <taxon>Ostracoda</taxon>
        <taxon>Podocopa</taxon>
        <taxon>Podocopida</taxon>
        <taxon>Darwinulocopina</taxon>
        <taxon>Darwinuloidea</taxon>
        <taxon>Darwinulidae</taxon>
        <taxon>Darwinula</taxon>
    </lineage>
</organism>
<keyword evidence="3" id="KW-1185">Reference proteome</keyword>
<evidence type="ECO:0000259" key="1">
    <source>
        <dbReference type="Pfam" id="PF25273"/>
    </source>
</evidence>
<dbReference type="EMBL" id="LR899963">
    <property type="protein sequence ID" value="CAD7243535.1"/>
    <property type="molecule type" value="Genomic_DNA"/>
</dbReference>
<dbReference type="InterPro" id="IPR057191">
    <property type="entry name" value="DUF7869"/>
</dbReference>
<gene>
    <name evidence="2" type="ORF">DSTB1V02_LOCUS3452</name>
</gene>
<reference evidence="2" key="1">
    <citation type="submission" date="2020-11" db="EMBL/GenBank/DDBJ databases">
        <authorList>
            <person name="Tran Van P."/>
        </authorList>
    </citation>
    <scope>NUCLEOTIDE SEQUENCE</scope>
</reference>
<dbReference type="PANTHER" id="PTHR33153">
    <property type="entry name" value="MYND-TYPE DOMAIN-CONTAINING PROTEIN"/>
    <property type="match status" value="1"/>
</dbReference>